<dbReference type="Proteomes" id="UP001345013">
    <property type="component" value="Unassembled WGS sequence"/>
</dbReference>
<evidence type="ECO:0000313" key="12">
    <source>
        <dbReference type="EMBL" id="KAK5102316.1"/>
    </source>
</evidence>
<evidence type="ECO:0000256" key="10">
    <source>
        <dbReference type="SAM" id="Phobius"/>
    </source>
</evidence>
<protein>
    <recommendedName>
        <fullName evidence="11">SMP-LTD domain-containing protein</fullName>
    </recommendedName>
</protein>
<keyword evidence="7" id="KW-0446">Lipid-binding</keyword>
<feature type="region of interest" description="Disordered" evidence="9">
    <location>
        <begin position="532"/>
        <end position="685"/>
    </location>
</feature>
<feature type="region of interest" description="Disordered" evidence="9">
    <location>
        <begin position="717"/>
        <end position="925"/>
    </location>
</feature>
<feature type="compositionally biased region" description="Low complexity" evidence="9">
    <location>
        <begin position="666"/>
        <end position="675"/>
    </location>
</feature>
<feature type="domain" description="SMP-LTD" evidence="11">
    <location>
        <begin position="274"/>
        <end position="465"/>
    </location>
</feature>
<dbReference type="PANTHER" id="PTHR13466:SF19">
    <property type="entry name" value="NUCLEUS-VACUOLE JUNCTION PROTEIN 2"/>
    <property type="match status" value="1"/>
</dbReference>
<comment type="caution">
    <text evidence="12">The sequence shown here is derived from an EMBL/GenBank/DDBJ whole genome shotgun (WGS) entry which is preliminary data.</text>
</comment>
<dbReference type="Pfam" id="PF15413">
    <property type="entry name" value="PH_11"/>
    <property type="match status" value="1"/>
</dbReference>
<evidence type="ECO:0000256" key="7">
    <source>
        <dbReference type="ARBA" id="ARBA00023121"/>
    </source>
</evidence>
<keyword evidence="8 10" id="KW-0472">Membrane</keyword>
<evidence type="ECO:0000256" key="4">
    <source>
        <dbReference type="ARBA" id="ARBA00022824"/>
    </source>
</evidence>
<dbReference type="PANTHER" id="PTHR13466">
    <property type="entry name" value="TEX2 PROTEIN-RELATED"/>
    <property type="match status" value="1"/>
</dbReference>
<evidence type="ECO:0000256" key="2">
    <source>
        <dbReference type="ARBA" id="ARBA00022448"/>
    </source>
</evidence>
<reference evidence="12 13" key="1">
    <citation type="submission" date="2023-08" db="EMBL/GenBank/DDBJ databases">
        <title>Black Yeasts Isolated from many extreme environments.</title>
        <authorList>
            <person name="Coleine C."/>
            <person name="Stajich J.E."/>
            <person name="Selbmann L."/>
        </authorList>
    </citation>
    <scope>NUCLEOTIDE SEQUENCE [LARGE SCALE GENOMIC DNA]</scope>
    <source>
        <strain evidence="12 13">CCFEE 5885</strain>
    </source>
</reference>
<dbReference type="PROSITE" id="PS51847">
    <property type="entry name" value="SMP"/>
    <property type="match status" value="1"/>
</dbReference>
<evidence type="ECO:0000259" key="11">
    <source>
        <dbReference type="PROSITE" id="PS51847"/>
    </source>
</evidence>
<dbReference type="CDD" id="cd21675">
    <property type="entry name" value="SMP_TEX2"/>
    <property type="match status" value="1"/>
</dbReference>
<name>A0ABR0KPF7_9EURO</name>
<keyword evidence="5 10" id="KW-1133">Transmembrane helix</keyword>
<evidence type="ECO:0000256" key="1">
    <source>
        <dbReference type="ARBA" id="ARBA00004586"/>
    </source>
</evidence>
<sequence length="925" mass="102172">MSFKAYLYAYLFGGLTFIPLVLISILLYAYYTLPQIDDNKDIPKEDPAKLSREGDEKVVLKTGTDDLAEKFHRKHEADVAAGYFAVCREYVPGGVNGKPPEIKSPAGDVVASESPSVYQTMYRSIFERSQKPSIEPNKDVAGKTARRANNVFYVVLRHGHLMLYDDIQQLEVRYVIALEYHDVDVYAGGEEIPEAELWIKRNAIRLKRKKAHISDRTASSPFFLFSENQSEKEDFYFAMLNNMQKSLGDDPPLPQEFETSHIITLVQRLHSSEKQLQTRWLNALLGRIFLAVYKTPELEAHIRQKLTKKISRVKKPDFITRLALQKIDTGTGAPFFTNPRLRDLTVNGDCTVEADVEYTGSFRVEIAATVRIDLGKRLGAREVDIVLAATLNKLQGHILGRVKPPPSNRLWFSFEKVPKVEMKLEPIVSSRQITYGFILRGIESRILEVIAESVVLPHWEDLPFTLTENEQFRGGIWKKDVQPPQSTEIKDEAQVEAEAGTGANSPKLVGPDERVMSTPVLADSSDAVAAAARKSTTSLREVTRSRDGSKTPDRSVRQQTPRILRAPSFASTVNPTVSPDHAPAESAPMDMQATSKRDSMLKDISARSLGTSPESEREGPHFLDSDRNRANSSASTFSTNSGKFSRRDTGESESTLVGSTASTNINNDNQDSNQSPVNGESKTGIAAAARNFATSDRQDKMASINAAREAAQKWGWGVLARKRQHEAGPGTSADQENKHDTSQPMGRGQPLPPPGTPLPGPAKPGIFTLPKKRPVPPPPTPPREGSYTQGPTAKSGSPPKAPPALPHRASSSQVNTPSSESPLKEAPRLPDRKRRQSQMQSTEGQDDELLVVAAPHDSVPTSPAPTENEHHDEFFGHGEDDAGTKLEVPKEDPPKYTPALPRRPQSRDEDAVATNFDQILERSVS</sequence>
<keyword evidence="13" id="KW-1185">Reference proteome</keyword>
<feature type="compositionally biased region" description="Basic and acidic residues" evidence="9">
    <location>
        <begin position="595"/>
        <end position="605"/>
    </location>
</feature>
<feature type="compositionally biased region" description="Pro residues" evidence="9">
    <location>
        <begin position="750"/>
        <end position="762"/>
    </location>
</feature>
<accession>A0ABR0KPF7</accession>
<keyword evidence="2" id="KW-0813">Transport</keyword>
<dbReference type="EMBL" id="JAVRRG010000002">
    <property type="protein sequence ID" value="KAK5102316.1"/>
    <property type="molecule type" value="Genomic_DNA"/>
</dbReference>
<feature type="compositionally biased region" description="Basic and acidic residues" evidence="9">
    <location>
        <begin position="614"/>
        <end position="629"/>
    </location>
</feature>
<evidence type="ECO:0000256" key="8">
    <source>
        <dbReference type="ARBA" id="ARBA00023136"/>
    </source>
</evidence>
<feature type="transmembrane region" description="Helical" evidence="10">
    <location>
        <begin position="7"/>
        <end position="31"/>
    </location>
</feature>
<evidence type="ECO:0000256" key="3">
    <source>
        <dbReference type="ARBA" id="ARBA00022692"/>
    </source>
</evidence>
<organism evidence="12 13">
    <name type="scientific">Lithohypha guttulata</name>
    <dbReference type="NCBI Taxonomy" id="1690604"/>
    <lineage>
        <taxon>Eukaryota</taxon>
        <taxon>Fungi</taxon>
        <taxon>Dikarya</taxon>
        <taxon>Ascomycota</taxon>
        <taxon>Pezizomycotina</taxon>
        <taxon>Eurotiomycetes</taxon>
        <taxon>Chaetothyriomycetidae</taxon>
        <taxon>Chaetothyriales</taxon>
        <taxon>Trichomeriaceae</taxon>
        <taxon>Lithohypha</taxon>
    </lineage>
</organism>
<feature type="compositionally biased region" description="Low complexity" evidence="9">
    <location>
        <begin position="630"/>
        <end position="641"/>
    </location>
</feature>
<gene>
    <name evidence="12" type="ORF">LTR24_000226</name>
</gene>
<evidence type="ECO:0000256" key="9">
    <source>
        <dbReference type="SAM" id="MobiDB-lite"/>
    </source>
</evidence>
<feature type="compositionally biased region" description="Basic and acidic residues" evidence="9">
    <location>
        <begin position="867"/>
        <end position="894"/>
    </location>
</feature>
<evidence type="ECO:0000313" key="13">
    <source>
        <dbReference type="Proteomes" id="UP001345013"/>
    </source>
</evidence>
<keyword evidence="6" id="KW-0445">Lipid transport</keyword>
<feature type="compositionally biased region" description="Polar residues" evidence="9">
    <location>
        <begin position="652"/>
        <end position="665"/>
    </location>
</feature>
<feature type="region of interest" description="Disordered" evidence="9">
    <location>
        <begin position="479"/>
        <end position="512"/>
    </location>
</feature>
<evidence type="ECO:0000256" key="5">
    <source>
        <dbReference type="ARBA" id="ARBA00022989"/>
    </source>
</evidence>
<keyword evidence="3 10" id="KW-0812">Transmembrane</keyword>
<evidence type="ECO:0000256" key="6">
    <source>
        <dbReference type="ARBA" id="ARBA00023055"/>
    </source>
</evidence>
<proteinExistence type="predicted"/>
<feature type="compositionally biased region" description="Basic and acidic residues" evidence="9">
    <location>
        <begin position="541"/>
        <end position="556"/>
    </location>
</feature>
<comment type="subcellular location">
    <subcellularLocation>
        <location evidence="1">Endoplasmic reticulum membrane</location>
    </subcellularLocation>
</comment>
<keyword evidence="4" id="KW-0256">Endoplasmic reticulum</keyword>
<feature type="compositionally biased region" description="Polar residues" evidence="9">
    <location>
        <begin position="809"/>
        <end position="821"/>
    </location>
</feature>
<dbReference type="InterPro" id="IPR031468">
    <property type="entry name" value="SMP_LBD"/>
</dbReference>